<organism evidence="1 2">
    <name type="scientific">Cricetibacter osteomyelitidis</name>
    <dbReference type="NCBI Taxonomy" id="1521931"/>
    <lineage>
        <taxon>Bacteria</taxon>
        <taxon>Pseudomonadati</taxon>
        <taxon>Pseudomonadota</taxon>
        <taxon>Gammaproteobacteria</taxon>
        <taxon>Pasteurellales</taxon>
        <taxon>Pasteurellaceae</taxon>
        <taxon>Cricetibacter</taxon>
    </lineage>
</organism>
<accession>A0A4R2T7R3</accession>
<dbReference type="NCBIfam" id="NF008234">
    <property type="entry name" value="PRK11001.1"/>
    <property type="match status" value="1"/>
</dbReference>
<dbReference type="GO" id="GO:0045892">
    <property type="term" value="P:negative regulation of DNA-templated transcription"/>
    <property type="evidence" value="ECO:0007669"/>
    <property type="project" value="TreeGrafter"/>
</dbReference>
<reference evidence="1 2" key="1">
    <citation type="submission" date="2019-03" db="EMBL/GenBank/DDBJ databases">
        <title>Genomic Encyclopedia of Type Strains, Phase IV (KMG-IV): sequencing the most valuable type-strain genomes for metagenomic binning, comparative biology and taxonomic classification.</title>
        <authorList>
            <person name="Goeker M."/>
        </authorList>
    </citation>
    <scope>NUCLEOTIDE SEQUENCE [LARGE SCALE GENOMIC DNA]</scope>
    <source>
        <strain evidence="1 2">DSM 28404</strain>
    </source>
</reference>
<dbReference type="InterPro" id="IPR007761">
    <property type="entry name" value="MtlR-like"/>
</dbReference>
<protein>
    <submittedName>
        <fullName evidence="1">Mannitol repressor MtlR</fullName>
    </submittedName>
</protein>
<proteinExistence type="predicted"/>
<dbReference type="Gene3D" id="1.20.120.330">
    <property type="entry name" value="Nucleotidyltransferases domain 2"/>
    <property type="match status" value="1"/>
</dbReference>
<dbReference type="Pfam" id="PF05068">
    <property type="entry name" value="MtlR"/>
    <property type="match status" value="1"/>
</dbReference>
<comment type="caution">
    <text evidence="1">The sequence shown here is derived from an EMBL/GenBank/DDBJ whole genome shotgun (WGS) entry which is preliminary data.</text>
</comment>
<dbReference type="InterPro" id="IPR038026">
    <property type="entry name" value="MtlR-like_sf"/>
</dbReference>
<dbReference type="AlphaFoldDB" id="A0A4R2T7R3"/>
<gene>
    <name evidence="1" type="ORF">EDC44_1237</name>
</gene>
<dbReference type="OrthoDB" id="7060391at2"/>
<dbReference type="PANTHER" id="PTHR37941">
    <property type="entry name" value="FUMARASE E-RELATED"/>
    <property type="match status" value="1"/>
</dbReference>
<dbReference type="RefSeq" id="WP_131978097.1">
    <property type="nucleotide sequence ID" value="NZ_SLYB01000023.1"/>
</dbReference>
<keyword evidence="2" id="KW-1185">Reference proteome</keyword>
<evidence type="ECO:0000313" key="2">
    <source>
        <dbReference type="Proteomes" id="UP000295763"/>
    </source>
</evidence>
<evidence type="ECO:0000313" key="1">
    <source>
        <dbReference type="EMBL" id="TCP93208.1"/>
    </source>
</evidence>
<dbReference type="Proteomes" id="UP000295763">
    <property type="component" value="Unassembled WGS sequence"/>
</dbReference>
<name>A0A4R2T7R3_9PAST</name>
<dbReference type="SUPFAM" id="SSF158668">
    <property type="entry name" value="MtlR-like"/>
    <property type="match status" value="1"/>
</dbReference>
<dbReference type="EMBL" id="SLYB01000023">
    <property type="protein sequence ID" value="TCP93208.1"/>
    <property type="molecule type" value="Genomic_DNA"/>
</dbReference>
<sequence>MPTTEFSIYEKLNEATSVRSFLIASVNIFEEVVDQLMNRIFRKNDFVVQSVINSLFEQSGPLFELAIRLKVLLGLGAISHEVFQDINHFIGLKEQLNNDAEEYEFTDHIITEFAQQLHFQTQRILPVELNPLEKQDSLAFQMKIMRQEKLVKSSLILAVSDICEQLQVESPL</sequence>
<dbReference type="PANTHER" id="PTHR37941:SF1">
    <property type="entry name" value="FUMARASE E-RELATED"/>
    <property type="match status" value="1"/>
</dbReference>